<dbReference type="Gene3D" id="1.25.40.20">
    <property type="entry name" value="Ankyrin repeat-containing domain"/>
    <property type="match status" value="1"/>
</dbReference>
<feature type="transmembrane region" description="Helical" evidence="1">
    <location>
        <begin position="603"/>
        <end position="626"/>
    </location>
</feature>
<evidence type="ECO:0000313" key="3">
    <source>
        <dbReference type="EMBL" id="KAI3955751.1"/>
    </source>
</evidence>
<protein>
    <recommendedName>
        <fullName evidence="2">PGG domain-containing protein</fullName>
    </recommendedName>
</protein>
<gene>
    <name evidence="3" type="ORF">MKW98_006111</name>
</gene>
<keyword evidence="4" id="KW-1185">Reference proteome</keyword>
<evidence type="ECO:0000259" key="2">
    <source>
        <dbReference type="Pfam" id="PF13962"/>
    </source>
</evidence>
<keyword evidence="1" id="KW-0812">Transmembrane</keyword>
<evidence type="ECO:0000256" key="1">
    <source>
        <dbReference type="SAM" id="Phobius"/>
    </source>
</evidence>
<dbReference type="SUPFAM" id="SSF48403">
    <property type="entry name" value="Ankyrin repeat"/>
    <property type="match status" value="1"/>
</dbReference>
<feature type="transmembrane region" description="Helical" evidence="1">
    <location>
        <begin position="676"/>
        <end position="697"/>
    </location>
</feature>
<keyword evidence="1" id="KW-1133">Transmembrane helix</keyword>
<feature type="transmembrane region" description="Helical" evidence="1">
    <location>
        <begin position="646"/>
        <end position="670"/>
    </location>
</feature>
<keyword evidence="1" id="KW-0472">Membrane</keyword>
<feature type="domain" description="PGG" evidence="2">
    <location>
        <begin position="553"/>
        <end position="670"/>
    </location>
</feature>
<feature type="transmembrane region" description="Helical" evidence="1">
    <location>
        <begin position="562"/>
        <end position="583"/>
    </location>
</feature>
<dbReference type="SMART" id="SM00248">
    <property type="entry name" value="ANK"/>
    <property type="match status" value="4"/>
</dbReference>
<dbReference type="AlphaFoldDB" id="A0AAD4TH00"/>
<dbReference type="InterPro" id="IPR002110">
    <property type="entry name" value="Ankyrin_rpt"/>
</dbReference>
<dbReference type="Pfam" id="PF13962">
    <property type="entry name" value="PGG"/>
    <property type="match status" value="1"/>
</dbReference>
<organism evidence="3 4">
    <name type="scientific">Papaver atlanticum</name>
    <dbReference type="NCBI Taxonomy" id="357466"/>
    <lineage>
        <taxon>Eukaryota</taxon>
        <taxon>Viridiplantae</taxon>
        <taxon>Streptophyta</taxon>
        <taxon>Embryophyta</taxon>
        <taxon>Tracheophyta</taxon>
        <taxon>Spermatophyta</taxon>
        <taxon>Magnoliopsida</taxon>
        <taxon>Ranunculales</taxon>
        <taxon>Papaveraceae</taxon>
        <taxon>Papaveroideae</taxon>
        <taxon>Papaver</taxon>
    </lineage>
</organism>
<dbReference type="PANTHER" id="PTHR24177">
    <property type="entry name" value="CASKIN"/>
    <property type="match status" value="1"/>
</dbReference>
<dbReference type="InterPro" id="IPR036770">
    <property type="entry name" value="Ankyrin_rpt-contain_sf"/>
</dbReference>
<proteinExistence type="predicted"/>
<dbReference type="InterPro" id="IPR026961">
    <property type="entry name" value="PGG_dom"/>
</dbReference>
<dbReference type="GO" id="GO:0016020">
    <property type="term" value="C:membrane"/>
    <property type="evidence" value="ECO:0007669"/>
    <property type="project" value="TreeGrafter"/>
</dbReference>
<dbReference type="Proteomes" id="UP001202328">
    <property type="component" value="Unassembled WGS sequence"/>
</dbReference>
<sequence>MGAEIKSIQHLESILLSLAESQVKTQESQAKTQSQVDTLSETLSTLLIKLNQNAERDDMIHNSIQKGKSLDAYGRDIKISRDLSREEEFEKPDRSQGMKGSHDIEYPELRRFAEEGNWETAKSLFKYDSEAVSAVVTEYSHTALHIAANARQWTFVKGLLELMQPEVLALQETKYGYTALHTVVVEGNVEIAKAMVKKNPKLTQIREYNESVPLKVAADYITDTQEEMVNYLWSATTDEEPSPFFGPHGASLLCSLVDANFYDIAICIVQKYPNLVIQESENSKVTALEMMAGRPFTFLSGCKLTLWERWMYSVIAVDLLAVPCSKHMKGDVENPLLSEDSSNRGGIITRFRGTMMDFFSAFQNSLTRVPAGKGIYNKKLMHEKVTTFVKCMLTQLRLKGIASSLEFFENSNVLKTAMKSGTTEFVVECLQTFPELIWHKTKNQRILQVAIEERNGEILNLICKLSGDRKDDLVSRRDENGNNILHYVAKLAPSHQLKLVSGAPLQMQREMQWYKGVENLLPEKYRLLSNKDGNTAQQIFTEEHTKLVREAEDWMKGTSESCMLLTTLIATVAFAAAFTVPGGNISDTNSGNNGIPIFLFNDAFMVFAIADALSLFSSITSVLMFLSILTSRYAEVDFLVSLPRKLIIGLATLFFSLATIMVAFGAALSIVLGHRLAWVTIPVSLFACVPVSSFVFLQFPLFWEIVSSTYWPSIFPRKKQRPVTQNNKKDN</sequence>
<dbReference type="EMBL" id="JAJJMB010001716">
    <property type="protein sequence ID" value="KAI3955751.1"/>
    <property type="molecule type" value="Genomic_DNA"/>
</dbReference>
<comment type="caution">
    <text evidence="3">The sequence shown here is derived from an EMBL/GenBank/DDBJ whole genome shotgun (WGS) entry which is preliminary data.</text>
</comment>
<accession>A0AAD4TH00</accession>
<name>A0AAD4TH00_9MAGN</name>
<reference evidence="3" key="1">
    <citation type="submission" date="2022-04" db="EMBL/GenBank/DDBJ databases">
        <title>A functionally conserved STORR gene fusion in Papaver species that diverged 16.8 million years ago.</title>
        <authorList>
            <person name="Catania T."/>
        </authorList>
    </citation>
    <scope>NUCLEOTIDE SEQUENCE</scope>
    <source>
        <strain evidence="3">S-188037</strain>
    </source>
</reference>
<dbReference type="PANTHER" id="PTHR24177:SF365">
    <property type="entry name" value="ANKYRIN REPEAT-CONTAINING PROTEIN NPR4-LIKE ISOFORM X1"/>
    <property type="match status" value="1"/>
</dbReference>
<evidence type="ECO:0000313" key="4">
    <source>
        <dbReference type="Proteomes" id="UP001202328"/>
    </source>
</evidence>